<feature type="signal peptide" evidence="6">
    <location>
        <begin position="1"/>
        <end position="30"/>
    </location>
</feature>
<dbReference type="InterPro" id="IPR020846">
    <property type="entry name" value="MFS_dom"/>
</dbReference>
<dbReference type="GO" id="GO:0022857">
    <property type="term" value="F:transmembrane transporter activity"/>
    <property type="evidence" value="ECO:0007669"/>
    <property type="project" value="InterPro"/>
</dbReference>
<keyword evidence="8" id="KW-1185">Reference proteome</keyword>
<evidence type="ECO:0000256" key="1">
    <source>
        <dbReference type="ARBA" id="ARBA00004141"/>
    </source>
</evidence>
<feature type="domain" description="Major facilitator superfamily (MFS) profile" evidence="7">
    <location>
        <begin position="39"/>
        <end position="333"/>
    </location>
</feature>
<organism evidence="8 9">
    <name type="scientific">Elaeophora elaphi</name>
    <dbReference type="NCBI Taxonomy" id="1147741"/>
    <lineage>
        <taxon>Eukaryota</taxon>
        <taxon>Metazoa</taxon>
        <taxon>Ecdysozoa</taxon>
        <taxon>Nematoda</taxon>
        <taxon>Chromadorea</taxon>
        <taxon>Rhabditida</taxon>
        <taxon>Spirurina</taxon>
        <taxon>Spiruromorpha</taxon>
        <taxon>Filarioidea</taxon>
        <taxon>Onchocercidae</taxon>
        <taxon>Elaeophora</taxon>
    </lineage>
</organism>
<sequence length="333" mass="37267">MERSVPLASIHSYRLLIAFLLMFSSFCASSMRIDLGIAIVCMVNSTAFLQNDTATTANSWKKVSKDRLSCSNISAGELLINEGYEGSILWTPKQQSIIFSASHYGGLLSAIPAGILADYFNPKFNLLIGIADMAFFTSIIPVLANWSFYSIFLTRMVIGLGEAFILPSMASISTKWFPATERSTAAAIYTSGNQIALSLVYWIGAELCSVKFLGGWPLLFYLLGLISFSWMIVWIPFASSSPSENRWISNVEQTYLERCLNNSPQKLRNRSIPWKSMIRSMPVIANVVVMFTINFHATIMQSFLPTYFRDVLFINLKKVPDSTINYAFNTLCK</sequence>
<keyword evidence="6" id="KW-0732">Signal</keyword>
<dbReference type="WBParaSite" id="EEL_0001072601-mRNA-1">
    <property type="protein sequence ID" value="EEL_0001072601-mRNA-1"/>
    <property type="gene ID" value="EEL_0001072601"/>
</dbReference>
<reference evidence="9" key="1">
    <citation type="submission" date="2017-02" db="UniProtKB">
        <authorList>
            <consortium name="WormBaseParasite"/>
        </authorList>
    </citation>
    <scope>IDENTIFICATION</scope>
</reference>
<evidence type="ECO:0000313" key="9">
    <source>
        <dbReference type="WBParaSite" id="EEL_0001072601-mRNA-1"/>
    </source>
</evidence>
<dbReference type="PANTHER" id="PTHR11662">
    <property type="entry name" value="SOLUTE CARRIER FAMILY 17"/>
    <property type="match status" value="1"/>
</dbReference>
<feature type="transmembrane region" description="Helical" evidence="5">
    <location>
        <begin position="184"/>
        <end position="204"/>
    </location>
</feature>
<feature type="chain" id="PRO_5006448085" evidence="6">
    <location>
        <begin position="31"/>
        <end position="333"/>
    </location>
</feature>
<feature type="transmembrane region" description="Helical" evidence="5">
    <location>
        <begin position="124"/>
        <end position="146"/>
    </location>
</feature>
<dbReference type="AlphaFoldDB" id="A0A0R3S7F4"/>
<dbReference type="PANTHER" id="PTHR11662:SF405">
    <property type="entry name" value="PROTEIN CBG12249"/>
    <property type="match status" value="1"/>
</dbReference>
<protein>
    <submittedName>
        <fullName evidence="9">MFS domain-containing protein</fullName>
    </submittedName>
</protein>
<dbReference type="SUPFAM" id="SSF103473">
    <property type="entry name" value="MFS general substrate transporter"/>
    <property type="match status" value="1"/>
</dbReference>
<evidence type="ECO:0000259" key="7">
    <source>
        <dbReference type="PROSITE" id="PS50850"/>
    </source>
</evidence>
<dbReference type="GO" id="GO:0006820">
    <property type="term" value="P:monoatomic anion transport"/>
    <property type="evidence" value="ECO:0007669"/>
    <property type="project" value="TreeGrafter"/>
</dbReference>
<dbReference type="Gene3D" id="1.20.1250.20">
    <property type="entry name" value="MFS general substrate transporter like domains"/>
    <property type="match status" value="1"/>
</dbReference>
<keyword evidence="4 5" id="KW-0472">Membrane</keyword>
<feature type="transmembrane region" description="Helical" evidence="5">
    <location>
        <begin position="216"/>
        <end position="237"/>
    </location>
</feature>
<dbReference type="InterPro" id="IPR011701">
    <property type="entry name" value="MFS"/>
</dbReference>
<name>A0A0R3S7F4_9BILA</name>
<evidence type="ECO:0000256" key="3">
    <source>
        <dbReference type="ARBA" id="ARBA00022989"/>
    </source>
</evidence>
<evidence type="ECO:0000313" key="8">
    <source>
        <dbReference type="Proteomes" id="UP000050640"/>
    </source>
</evidence>
<evidence type="ECO:0000256" key="6">
    <source>
        <dbReference type="SAM" id="SignalP"/>
    </source>
</evidence>
<evidence type="ECO:0000256" key="2">
    <source>
        <dbReference type="ARBA" id="ARBA00022692"/>
    </source>
</evidence>
<accession>A0A0R3S7F4</accession>
<dbReference type="PROSITE" id="PS50850">
    <property type="entry name" value="MFS"/>
    <property type="match status" value="1"/>
</dbReference>
<evidence type="ECO:0000256" key="5">
    <source>
        <dbReference type="SAM" id="Phobius"/>
    </source>
</evidence>
<feature type="transmembrane region" description="Helical" evidence="5">
    <location>
        <begin position="283"/>
        <end position="304"/>
    </location>
</feature>
<dbReference type="InterPro" id="IPR050382">
    <property type="entry name" value="MFS_Na/Anion_cotransporter"/>
</dbReference>
<dbReference type="STRING" id="1147741.A0A0R3S7F4"/>
<dbReference type="Proteomes" id="UP000050640">
    <property type="component" value="Unplaced"/>
</dbReference>
<proteinExistence type="predicted"/>
<dbReference type="InterPro" id="IPR036259">
    <property type="entry name" value="MFS_trans_sf"/>
</dbReference>
<dbReference type="GO" id="GO:0016020">
    <property type="term" value="C:membrane"/>
    <property type="evidence" value="ECO:0007669"/>
    <property type="project" value="UniProtKB-SubCell"/>
</dbReference>
<evidence type="ECO:0000256" key="4">
    <source>
        <dbReference type="ARBA" id="ARBA00023136"/>
    </source>
</evidence>
<feature type="transmembrane region" description="Helical" evidence="5">
    <location>
        <begin position="97"/>
        <end position="117"/>
    </location>
</feature>
<comment type="subcellular location">
    <subcellularLocation>
        <location evidence="1">Membrane</location>
        <topology evidence="1">Multi-pass membrane protein</topology>
    </subcellularLocation>
</comment>
<keyword evidence="2 5" id="KW-0812">Transmembrane</keyword>
<keyword evidence="3 5" id="KW-1133">Transmembrane helix</keyword>
<dbReference type="Pfam" id="PF07690">
    <property type="entry name" value="MFS_1"/>
    <property type="match status" value="1"/>
</dbReference>
<feature type="transmembrane region" description="Helical" evidence="5">
    <location>
        <begin position="152"/>
        <end position="172"/>
    </location>
</feature>